<proteinExistence type="inferred from homology"/>
<dbReference type="GO" id="GO:0000070">
    <property type="term" value="P:mitotic sister chromatid segregation"/>
    <property type="evidence" value="ECO:0007669"/>
    <property type="project" value="TreeGrafter"/>
</dbReference>
<evidence type="ECO:0000313" key="11">
    <source>
        <dbReference type="Proteomes" id="UP000664132"/>
    </source>
</evidence>
<comment type="similarity">
    <text evidence="3">Belongs to the CENP-K/MCM22 family.</text>
</comment>
<keyword evidence="6" id="KW-0539">Nucleus</keyword>
<accession>A0A8H7WKE6</accession>
<protein>
    <submittedName>
        <fullName evidence="10">Uncharacterized protein</fullName>
    </submittedName>
</protein>
<keyword evidence="7" id="KW-0137">Centromere</keyword>
<organism evidence="10 11">
    <name type="scientific">Cadophora malorum</name>
    <dbReference type="NCBI Taxonomy" id="108018"/>
    <lineage>
        <taxon>Eukaryota</taxon>
        <taxon>Fungi</taxon>
        <taxon>Dikarya</taxon>
        <taxon>Ascomycota</taxon>
        <taxon>Pezizomycotina</taxon>
        <taxon>Leotiomycetes</taxon>
        <taxon>Helotiales</taxon>
        <taxon>Ploettnerulaceae</taxon>
        <taxon>Cadophora</taxon>
    </lineage>
</organism>
<evidence type="ECO:0000256" key="9">
    <source>
        <dbReference type="SAM" id="MobiDB-lite"/>
    </source>
</evidence>
<gene>
    <name evidence="10" type="ORF">IFR04_000448</name>
</gene>
<dbReference type="GO" id="GO:0000775">
    <property type="term" value="C:chromosome, centromeric region"/>
    <property type="evidence" value="ECO:0007669"/>
    <property type="project" value="UniProtKB-SubCell"/>
</dbReference>
<evidence type="ECO:0000256" key="8">
    <source>
        <dbReference type="SAM" id="Coils"/>
    </source>
</evidence>
<feature type="coiled-coil region" evidence="8">
    <location>
        <begin position="99"/>
        <end position="154"/>
    </location>
</feature>
<feature type="compositionally biased region" description="Basic and acidic residues" evidence="9">
    <location>
        <begin position="232"/>
        <end position="243"/>
    </location>
</feature>
<dbReference type="GO" id="GO:0005634">
    <property type="term" value="C:nucleus"/>
    <property type="evidence" value="ECO:0007669"/>
    <property type="project" value="UniProtKB-SubCell"/>
</dbReference>
<dbReference type="GO" id="GO:0051382">
    <property type="term" value="P:kinetochore assembly"/>
    <property type="evidence" value="ECO:0007669"/>
    <property type="project" value="InterPro"/>
</dbReference>
<reference evidence="10" key="1">
    <citation type="submission" date="2021-02" db="EMBL/GenBank/DDBJ databases">
        <title>Genome sequence Cadophora malorum strain M34.</title>
        <authorList>
            <person name="Stefanovic E."/>
            <person name="Vu D."/>
            <person name="Scully C."/>
            <person name="Dijksterhuis J."/>
            <person name="Roader J."/>
            <person name="Houbraken J."/>
        </authorList>
    </citation>
    <scope>NUCLEOTIDE SEQUENCE</scope>
    <source>
        <strain evidence="10">M34</strain>
    </source>
</reference>
<evidence type="ECO:0000256" key="2">
    <source>
        <dbReference type="ARBA" id="ARBA00004584"/>
    </source>
</evidence>
<evidence type="ECO:0000256" key="3">
    <source>
        <dbReference type="ARBA" id="ARBA00005795"/>
    </source>
</evidence>
<dbReference type="InterPro" id="IPR020993">
    <property type="entry name" value="Centromere_CenpK"/>
</dbReference>
<dbReference type="EMBL" id="JAFJYH010000002">
    <property type="protein sequence ID" value="KAG4426566.1"/>
    <property type="molecule type" value="Genomic_DNA"/>
</dbReference>
<keyword evidence="5 8" id="KW-0175">Coiled coil</keyword>
<feature type="region of interest" description="Disordered" evidence="9">
    <location>
        <begin position="218"/>
        <end position="259"/>
    </location>
</feature>
<dbReference type="OrthoDB" id="9445768at2759"/>
<feature type="compositionally biased region" description="Basic and acidic residues" evidence="9">
    <location>
        <begin position="250"/>
        <end position="259"/>
    </location>
</feature>
<feature type="coiled-coil region" evidence="8">
    <location>
        <begin position="14"/>
        <end position="41"/>
    </location>
</feature>
<evidence type="ECO:0000256" key="6">
    <source>
        <dbReference type="ARBA" id="ARBA00023242"/>
    </source>
</evidence>
<comment type="subcellular location">
    <subcellularLocation>
        <location evidence="2">Chromosome</location>
        <location evidence="2">Centromere</location>
    </subcellularLocation>
    <subcellularLocation>
        <location evidence="1">Nucleus</location>
    </subcellularLocation>
</comment>
<evidence type="ECO:0000313" key="10">
    <source>
        <dbReference type="EMBL" id="KAG4426566.1"/>
    </source>
</evidence>
<dbReference type="PANTHER" id="PTHR14401:SF6">
    <property type="entry name" value="CENTROMERE PROTEIN K"/>
    <property type="match status" value="1"/>
</dbReference>
<dbReference type="Proteomes" id="UP000664132">
    <property type="component" value="Unassembled WGS sequence"/>
</dbReference>
<comment type="caution">
    <text evidence="10">The sequence shown here is derived from an EMBL/GenBank/DDBJ whole genome shotgun (WGS) entry which is preliminary data.</text>
</comment>
<dbReference type="PANTHER" id="PTHR14401">
    <property type="entry name" value="CENTROMERE PROTEIN K"/>
    <property type="match status" value="1"/>
</dbReference>
<evidence type="ECO:0000256" key="1">
    <source>
        <dbReference type="ARBA" id="ARBA00004123"/>
    </source>
</evidence>
<evidence type="ECO:0000256" key="5">
    <source>
        <dbReference type="ARBA" id="ARBA00023054"/>
    </source>
</evidence>
<dbReference type="AlphaFoldDB" id="A0A8H7WKE6"/>
<keyword evidence="4" id="KW-0158">Chromosome</keyword>
<name>A0A8H7WKE6_9HELO</name>
<evidence type="ECO:0000256" key="4">
    <source>
        <dbReference type="ARBA" id="ARBA00022454"/>
    </source>
</evidence>
<sequence length="332" mass="37302">MEDPQLQRNASSYATRLDRTLNALQARVKEQEALLDELRASASPSIPHTEPSADPKSHLQHLRALKSAYESLTPSQPWLLPRESLVPGLLALRNTDWIANGSEEAIAKKRAQLKATQQRLDQQQGDLNDAKLMQAEMEGRISTLEEQINQRTQQSPSQIAKEMIRATKKRKQYYDTETGKLVKAFNVFVDDHLAAMLAIEELGGPIVGEIPEVDEDMLEGGFSTQGKPKKARPSEDKRQRRIDQIWGPRPVEDDGTKEPWDEKRAAAAEMRDLTEELLNSLVDAEGHGPGAYVDLQRESAAARFLVRSKVAQFHPRDARKLRLIDFGGEIDD</sequence>
<evidence type="ECO:0000256" key="7">
    <source>
        <dbReference type="ARBA" id="ARBA00023328"/>
    </source>
</evidence>
<keyword evidence="11" id="KW-1185">Reference proteome</keyword>